<dbReference type="Gene3D" id="4.10.320.30">
    <property type="match status" value="2"/>
</dbReference>
<dbReference type="InterPro" id="IPR036060">
    <property type="entry name" value="Znf_C2H2C_sf"/>
</dbReference>
<dbReference type="PANTHER" id="PTHR10816">
    <property type="entry name" value="MYELIN TRANSCRIPTION FACTOR 1-RELATED"/>
    <property type="match status" value="1"/>
</dbReference>
<feature type="region of interest" description="Disordered" evidence="10">
    <location>
        <begin position="266"/>
        <end position="285"/>
    </location>
</feature>
<dbReference type="FunFam" id="4.10.320.30:FF:000001">
    <property type="entry name" value="Myelin transcription factor 1-like, a"/>
    <property type="match status" value="2"/>
</dbReference>
<dbReference type="GO" id="GO:0005634">
    <property type="term" value="C:nucleus"/>
    <property type="evidence" value="ECO:0007669"/>
    <property type="project" value="UniProtKB-SubCell"/>
</dbReference>
<dbReference type="Pfam" id="PF01530">
    <property type="entry name" value="zf-C2HC"/>
    <property type="match status" value="2"/>
</dbReference>
<reference evidence="11" key="2">
    <citation type="journal article" date="2016" name="Mol. Ecol.">
        <title>Population genomics of the filarial nematode parasite Wuchereria bancrofti from mosquitoes.</title>
        <authorList>
            <person name="Small S.T."/>
            <person name="Reimer L.J."/>
            <person name="Tisch D.J."/>
            <person name="King C.L."/>
            <person name="Christensen B.M."/>
            <person name="Siba P.M."/>
            <person name="Kazura J.W."/>
            <person name="Serre D."/>
            <person name="Zimmerman P.A."/>
        </authorList>
    </citation>
    <scope>NUCLEOTIDE SEQUENCE</scope>
    <source>
        <strain evidence="11">pt0022</strain>
    </source>
</reference>
<evidence type="ECO:0000256" key="5">
    <source>
        <dbReference type="ARBA" id="ARBA00022771"/>
    </source>
</evidence>
<comment type="similarity">
    <text evidence="2">Belongs to the MYT1 family.</text>
</comment>
<evidence type="ECO:0000256" key="7">
    <source>
        <dbReference type="ARBA" id="ARBA00023015"/>
    </source>
</evidence>
<accession>A0AAF5RSY0</accession>
<keyword evidence="6" id="KW-0862">Zinc</keyword>
<keyword evidence="3" id="KW-0479">Metal-binding</keyword>
<keyword evidence="8" id="KW-0804">Transcription</keyword>
<evidence type="ECO:0008006" key="13">
    <source>
        <dbReference type="Google" id="ProtNLM"/>
    </source>
</evidence>
<dbReference type="WBParaSite" id="mrna-Wban_00096">
    <property type="protein sequence ID" value="mrna-Wban_00096"/>
    <property type="gene ID" value="Wban_00096"/>
</dbReference>
<dbReference type="GO" id="GO:0008270">
    <property type="term" value="F:zinc ion binding"/>
    <property type="evidence" value="ECO:0007669"/>
    <property type="project" value="UniProtKB-KW"/>
</dbReference>
<dbReference type="PROSITE" id="PS51802">
    <property type="entry name" value="ZF_CCHHC"/>
    <property type="match status" value="2"/>
</dbReference>
<evidence type="ECO:0000256" key="6">
    <source>
        <dbReference type="ARBA" id="ARBA00022833"/>
    </source>
</evidence>
<keyword evidence="4" id="KW-0677">Repeat</keyword>
<keyword evidence="9" id="KW-0539">Nucleus</keyword>
<dbReference type="Proteomes" id="UP000093561">
    <property type="component" value="Unassembled WGS sequence"/>
</dbReference>
<dbReference type="AlphaFoldDB" id="A0AAF5RSY0"/>
<evidence type="ECO:0000256" key="10">
    <source>
        <dbReference type="SAM" id="MobiDB-lite"/>
    </source>
</evidence>
<feature type="region of interest" description="Disordered" evidence="10">
    <location>
        <begin position="493"/>
        <end position="513"/>
    </location>
</feature>
<evidence type="ECO:0000256" key="9">
    <source>
        <dbReference type="ARBA" id="ARBA00023242"/>
    </source>
</evidence>
<evidence type="ECO:0000256" key="2">
    <source>
        <dbReference type="ARBA" id="ARBA00010194"/>
    </source>
</evidence>
<protein>
    <recommendedName>
        <fullName evidence="13">Zinc finger protein</fullName>
    </recommendedName>
</protein>
<evidence type="ECO:0000256" key="4">
    <source>
        <dbReference type="ARBA" id="ARBA00022737"/>
    </source>
</evidence>
<proteinExistence type="inferred from homology"/>
<evidence type="ECO:0000256" key="1">
    <source>
        <dbReference type="ARBA" id="ARBA00004123"/>
    </source>
</evidence>
<organism evidence="11 12">
    <name type="scientific">Wuchereria bancrofti</name>
    <dbReference type="NCBI Taxonomy" id="6293"/>
    <lineage>
        <taxon>Eukaryota</taxon>
        <taxon>Metazoa</taxon>
        <taxon>Ecdysozoa</taxon>
        <taxon>Nematoda</taxon>
        <taxon>Chromadorea</taxon>
        <taxon>Rhabditida</taxon>
        <taxon>Spirurina</taxon>
        <taxon>Spiruromorpha</taxon>
        <taxon>Filarioidea</taxon>
        <taxon>Onchocercidae</taxon>
        <taxon>Wuchereria</taxon>
    </lineage>
</organism>
<evidence type="ECO:0000313" key="12">
    <source>
        <dbReference type="WBParaSite" id="mrna-Wban_00096"/>
    </source>
</evidence>
<evidence type="ECO:0000256" key="3">
    <source>
        <dbReference type="ARBA" id="ARBA00022723"/>
    </source>
</evidence>
<evidence type="ECO:0000313" key="11">
    <source>
        <dbReference type="Proteomes" id="UP000093561"/>
    </source>
</evidence>
<evidence type="ECO:0000256" key="8">
    <source>
        <dbReference type="ARBA" id="ARBA00023163"/>
    </source>
</evidence>
<reference evidence="11" key="1">
    <citation type="submission" date="2015-03" db="EMBL/GenBank/DDBJ databases">
        <title>Wuchereria bancrofti Genome Sequencing Papua New Guinea Strain.</title>
        <authorList>
            <person name="Small S.T."/>
            <person name="Serre D."/>
            <person name="Zimmerman P.A."/>
        </authorList>
    </citation>
    <scope>NUCLEOTIDE SEQUENCE [LARGE SCALE GENOMIC DNA]</scope>
    <source>
        <strain evidence="11">pt0022</strain>
    </source>
</reference>
<comment type="subcellular location">
    <subcellularLocation>
        <location evidence="1">Nucleus</location>
    </subcellularLocation>
</comment>
<keyword evidence="7" id="KW-0805">Transcription regulation</keyword>
<dbReference type="InterPro" id="IPR002515">
    <property type="entry name" value="Znf_C2H2C"/>
</dbReference>
<name>A0AAF5RSY0_WUCBA</name>
<dbReference type="GO" id="GO:0000978">
    <property type="term" value="F:RNA polymerase II cis-regulatory region sequence-specific DNA binding"/>
    <property type="evidence" value="ECO:0007669"/>
    <property type="project" value="TreeGrafter"/>
</dbReference>
<dbReference type="GO" id="GO:0007399">
    <property type="term" value="P:nervous system development"/>
    <property type="evidence" value="ECO:0007669"/>
    <property type="project" value="UniProtKB-KW"/>
</dbReference>
<dbReference type="PANTHER" id="PTHR10816:SF15">
    <property type="entry name" value="MYELIN TRANSCRIPTION FACTOR 1-LIKE PROTEIN"/>
    <property type="match status" value="1"/>
</dbReference>
<reference evidence="12" key="3">
    <citation type="submission" date="2024-02" db="UniProtKB">
        <authorList>
            <consortium name="WormBaseParasite"/>
        </authorList>
    </citation>
    <scope>IDENTIFICATION</scope>
    <source>
        <strain evidence="12">pt0022</strain>
    </source>
</reference>
<sequence length="633" mass="68747">MTATPHFLFAAMTKLHHTTSATNLHQNLPTITSKDLSLTSTVKNDPVKNDSNLCMKQPELTCRSLSLSSSSSGNDNSKPVEVLSSNRHKLITNDCYNKISNRNIDETSNAYINNVKRRRKPDAKNIVHVIEQITEEQDDDLDGNINKFTNNIIIDTSDKIICKPSTSNLIGNQILSNQITSSKLSTITSFNTTTSTTTTDTDTTITDTITSTTTDNSTTSTTITTTTTTTTNHLPLPFSIESLATSTPKHISISNVNLNTIENISSPESCTSQSPHSIDSRSSQYTSYDKSSIKQLSSFDNCDFRNPSKISYSLLSSSSSSVAASSSTTTFHAGLKNRNESGKLTCPTPGCDGSGHQTGLYTHHRSLSGCPRRPDKSTIQLLALQQDTVLRCTTPGCTGKGHVNSNRTSHRSLSGCPIAYQQKLARKGMRHMSHQMTVTTAPSTSSNHINDVSMMIVPRTTINSINDNKFVATTADEIPLDLTLRKCNEKFAEKRNQENKDSPRVKRSRTDDIGHLLNRNITNDVATATASPTITPFSTNNANPSTYLLGKEMNLMLEESALSKCFTNNINARTTITTTTTTTAVTSTTTTTLASTIGANVNNDSSMTGFQLAQLLLAQLQAQRDASSSVLLS</sequence>
<dbReference type="GO" id="GO:0000981">
    <property type="term" value="F:DNA-binding transcription factor activity, RNA polymerase II-specific"/>
    <property type="evidence" value="ECO:0007669"/>
    <property type="project" value="TreeGrafter"/>
</dbReference>
<dbReference type="SUPFAM" id="SSF103637">
    <property type="entry name" value="CCHHC domain"/>
    <property type="match status" value="2"/>
</dbReference>
<keyword evidence="5" id="KW-0863">Zinc-finger</keyword>